<protein>
    <submittedName>
        <fullName evidence="2">Uncharacterized protein</fullName>
    </submittedName>
</protein>
<evidence type="ECO:0000313" key="3">
    <source>
        <dbReference type="Proteomes" id="UP000010411"/>
    </source>
</evidence>
<evidence type="ECO:0000256" key="1">
    <source>
        <dbReference type="SAM" id="MobiDB-lite"/>
    </source>
</evidence>
<organism evidence="2 3">
    <name type="scientific">Streptomyces ipomoeae 91-03</name>
    <dbReference type="NCBI Taxonomy" id="698759"/>
    <lineage>
        <taxon>Bacteria</taxon>
        <taxon>Bacillati</taxon>
        <taxon>Actinomycetota</taxon>
        <taxon>Actinomycetes</taxon>
        <taxon>Kitasatosporales</taxon>
        <taxon>Streptomycetaceae</taxon>
        <taxon>Streptomyces</taxon>
    </lineage>
</organism>
<sequence length="47" mass="4604">MVALGPTTTAESPSAGSASLCTGGYRRGLLVGNGLSPPRHGSDPPLP</sequence>
<reference evidence="2 3" key="1">
    <citation type="submission" date="2012-11" db="EMBL/GenBank/DDBJ databases">
        <authorList>
            <person name="Huguet-Tapia J.C."/>
            <person name="Durkin A.S."/>
            <person name="Pettis G.S."/>
            <person name="Badger J.H."/>
        </authorList>
    </citation>
    <scope>NUCLEOTIDE SEQUENCE [LARGE SCALE GENOMIC DNA]</scope>
    <source>
        <strain evidence="2 3">91-03</strain>
    </source>
</reference>
<evidence type="ECO:0000313" key="2">
    <source>
        <dbReference type="EMBL" id="EKX68024.1"/>
    </source>
</evidence>
<feature type="compositionally biased region" description="Polar residues" evidence="1">
    <location>
        <begin position="1"/>
        <end position="20"/>
    </location>
</feature>
<keyword evidence="3" id="KW-1185">Reference proteome</keyword>
<name>L1L5F1_9ACTN</name>
<comment type="caution">
    <text evidence="2">The sequence shown here is derived from an EMBL/GenBank/DDBJ whole genome shotgun (WGS) entry which is preliminary data.</text>
</comment>
<accession>L1L5F1</accession>
<dbReference type="Proteomes" id="UP000010411">
    <property type="component" value="Unassembled WGS sequence"/>
</dbReference>
<dbReference type="AlphaFoldDB" id="L1L5F1"/>
<proteinExistence type="predicted"/>
<gene>
    <name evidence="2" type="ORF">STRIP9103_03191</name>
</gene>
<dbReference type="EMBL" id="AEJC01000106">
    <property type="protein sequence ID" value="EKX68024.1"/>
    <property type="molecule type" value="Genomic_DNA"/>
</dbReference>
<feature type="region of interest" description="Disordered" evidence="1">
    <location>
        <begin position="1"/>
        <end position="47"/>
    </location>
</feature>